<sequence length="36" mass="3812">MTTTAIAALSLARSMWRLRTIDSSLAETPAMCLAAS</sequence>
<comment type="caution">
    <text evidence="1">The sequence shown here is derived from an EMBL/GenBank/DDBJ whole genome shotgun (WGS) entry which is preliminary data.</text>
</comment>
<dbReference type="AlphaFoldDB" id="A0A841E8Q1"/>
<protein>
    <submittedName>
        <fullName evidence="1">Uncharacterized protein</fullName>
    </submittedName>
</protein>
<name>A0A841E8Q1_9ACTN</name>
<dbReference type="Proteomes" id="UP000578077">
    <property type="component" value="Unassembled WGS sequence"/>
</dbReference>
<evidence type="ECO:0000313" key="2">
    <source>
        <dbReference type="Proteomes" id="UP000578077"/>
    </source>
</evidence>
<organism evidence="1 2">
    <name type="scientific">Streptomonospora salina</name>
    <dbReference type="NCBI Taxonomy" id="104205"/>
    <lineage>
        <taxon>Bacteria</taxon>
        <taxon>Bacillati</taxon>
        <taxon>Actinomycetota</taxon>
        <taxon>Actinomycetes</taxon>
        <taxon>Streptosporangiales</taxon>
        <taxon>Nocardiopsidaceae</taxon>
        <taxon>Streptomonospora</taxon>
    </lineage>
</organism>
<proteinExistence type="predicted"/>
<reference evidence="1 2" key="1">
    <citation type="submission" date="2020-08" db="EMBL/GenBank/DDBJ databases">
        <title>Sequencing the genomes of 1000 actinobacteria strains.</title>
        <authorList>
            <person name="Klenk H.-P."/>
        </authorList>
    </citation>
    <scope>NUCLEOTIDE SEQUENCE [LARGE SCALE GENOMIC DNA]</scope>
    <source>
        <strain evidence="1 2">DSM 44593</strain>
    </source>
</reference>
<dbReference type="EMBL" id="JACHLY010000001">
    <property type="protein sequence ID" value="MBB5997473.1"/>
    <property type="molecule type" value="Genomic_DNA"/>
</dbReference>
<gene>
    <name evidence="1" type="ORF">HNR25_001224</name>
</gene>
<accession>A0A841E8Q1</accession>
<keyword evidence="2" id="KW-1185">Reference proteome</keyword>
<evidence type="ECO:0000313" key="1">
    <source>
        <dbReference type="EMBL" id="MBB5997473.1"/>
    </source>
</evidence>